<dbReference type="RefSeq" id="WP_193518673.1">
    <property type="nucleotide sequence ID" value="NZ_BMXL01000041.1"/>
</dbReference>
<reference evidence="2 3" key="1">
    <citation type="journal article" date="2014" name="Int. J. Syst. Evol. Microbiol.">
        <title>Complete genome sequence of Corynebacterium casei LMG S-19264T (=DSM 44701T), isolated from a smear-ripened cheese.</title>
        <authorList>
            <consortium name="US DOE Joint Genome Institute (JGI-PGF)"/>
            <person name="Walter F."/>
            <person name="Albersmeier A."/>
            <person name="Kalinowski J."/>
            <person name="Ruckert C."/>
        </authorList>
    </citation>
    <scope>NUCLEOTIDE SEQUENCE [LARGE SCALE GENOMIC DNA]</scope>
    <source>
        <strain evidence="2 3">KCTC 19473</strain>
    </source>
</reference>
<dbReference type="AlphaFoldDB" id="A0A918XL03"/>
<name>A0A918XL03_9ACTN</name>
<dbReference type="Pfam" id="PF13531">
    <property type="entry name" value="SBP_bac_11"/>
    <property type="match status" value="1"/>
</dbReference>
<dbReference type="InterPro" id="IPR036465">
    <property type="entry name" value="vWFA_dom_sf"/>
</dbReference>
<dbReference type="InterPro" id="IPR002035">
    <property type="entry name" value="VWF_A"/>
</dbReference>
<dbReference type="Gene3D" id="3.40.50.410">
    <property type="entry name" value="von Willebrand factor, type A domain"/>
    <property type="match status" value="1"/>
</dbReference>
<gene>
    <name evidence="2" type="ORF">GCM10007147_44250</name>
</gene>
<dbReference type="SUPFAM" id="SSF53300">
    <property type="entry name" value="vWA-like"/>
    <property type="match status" value="1"/>
</dbReference>
<organism evidence="2 3">
    <name type="scientific">Nocardiopsis kunsanensis</name>
    <dbReference type="NCBI Taxonomy" id="141693"/>
    <lineage>
        <taxon>Bacteria</taxon>
        <taxon>Bacillati</taxon>
        <taxon>Actinomycetota</taxon>
        <taxon>Actinomycetes</taxon>
        <taxon>Streptosporangiales</taxon>
        <taxon>Nocardiopsidaceae</taxon>
        <taxon>Nocardiopsis</taxon>
    </lineage>
</organism>
<dbReference type="PROSITE" id="PS50234">
    <property type="entry name" value="VWFA"/>
    <property type="match status" value="1"/>
</dbReference>
<dbReference type="SMART" id="SM00327">
    <property type="entry name" value="VWA"/>
    <property type="match status" value="1"/>
</dbReference>
<evidence type="ECO:0000313" key="2">
    <source>
        <dbReference type="EMBL" id="GHD36716.1"/>
    </source>
</evidence>
<comment type="caution">
    <text evidence="2">The sequence shown here is derived from an EMBL/GenBank/DDBJ whole genome shotgun (WGS) entry which is preliminary data.</text>
</comment>
<sequence>MVGSPLGITAIAVALVAVAAILVPVGLNALGCGETRYLRVSTTQSMAPVLREAASEFNAGSSSYGGDCVYAQVDEIAPHRIMSAISGTRPDDSTIAPHVWVPESSAWVELARVSAEGAHGIETDPPSLAASPVVMAAPADSEGLPGGNEAPWTTILPEELDPDRQVVMVDPNRGADGMAAMYAIRDHLGTGDDADTDMTDFVRDVQQDSAFGEIDLRTFYSGSEAAQERRDPLTVVPEQEVVDYNTTRPDSAPSLEAYYPEEGTVRLDYPYVTTTENPDLRSAAADLYEVVSGDAHRDRMRELGFREPDGSPTPTLEGRSGIVSDGHEVHGGLTGDALLDSVNDWNRLSMPSRALVLADTSENMEEDLNGGPSRIDAAREAARTGLQLFPDETDMGLWMLSEEFGEQGRDEATEMHQLGATDDADVTRRQELAEVADTIEVEGGQSRLYDNMLDAFDEVQDNYHEDKINSVIMLTAGIDDGSSNLSHQELVETLQDRFDPERPVSFFIIAFGNEADEAELQSIASATSGSAFVTDDPDEIGDIFLSSISRRLCVPDCD</sequence>
<proteinExistence type="predicted"/>
<dbReference type="EMBL" id="BMXL01000041">
    <property type="protein sequence ID" value="GHD36716.1"/>
    <property type="molecule type" value="Genomic_DNA"/>
</dbReference>
<evidence type="ECO:0000259" key="1">
    <source>
        <dbReference type="PROSITE" id="PS50234"/>
    </source>
</evidence>
<protein>
    <recommendedName>
        <fullName evidence="1">VWFA domain-containing protein</fullName>
    </recommendedName>
</protein>
<dbReference type="Pfam" id="PF00092">
    <property type="entry name" value="VWA"/>
    <property type="match status" value="1"/>
</dbReference>
<keyword evidence="3" id="KW-1185">Reference proteome</keyword>
<evidence type="ECO:0000313" key="3">
    <source>
        <dbReference type="Proteomes" id="UP000654947"/>
    </source>
</evidence>
<dbReference type="Proteomes" id="UP000654947">
    <property type="component" value="Unassembled WGS sequence"/>
</dbReference>
<accession>A0A918XL03</accession>
<feature type="domain" description="VWFA" evidence="1">
    <location>
        <begin position="353"/>
        <end position="548"/>
    </location>
</feature>